<feature type="binding site" evidence="11">
    <location>
        <begin position="14"/>
        <end position="19"/>
    </location>
    <ligand>
        <name>ATP</name>
        <dbReference type="ChEBI" id="CHEBI:30616"/>
    </ligand>
</feature>
<comment type="pathway">
    <text evidence="1 11">Metabolic intermediate biosynthesis; chorismate biosynthesis; chorismate from D-erythrose 4-phosphate and phosphoenolpyruvate: step 5/7.</text>
</comment>
<dbReference type="PRINTS" id="PR01100">
    <property type="entry name" value="SHIKIMTKNASE"/>
</dbReference>
<dbReference type="Gene3D" id="3.40.50.300">
    <property type="entry name" value="P-loop containing nucleotide triphosphate hydrolases"/>
    <property type="match status" value="1"/>
</dbReference>
<dbReference type="Pfam" id="PF01202">
    <property type="entry name" value="SKI"/>
    <property type="match status" value="1"/>
</dbReference>
<reference evidence="12 13" key="1">
    <citation type="submission" date="2017-08" db="EMBL/GenBank/DDBJ databases">
        <title>Halovibrio sewagensis sp. nov., isolated from wastewater of high salinity.</title>
        <authorList>
            <person name="Dong X."/>
            <person name="Zhang G."/>
        </authorList>
    </citation>
    <scope>NUCLEOTIDE SEQUENCE [LARGE SCALE GENOMIC DNA]</scope>
    <source>
        <strain evidence="12 13">YL5-2</strain>
    </source>
</reference>
<feature type="binding site" evidence="11">
    <location>
        <position position="36"/>
    </location>
    <ligand>
        <name>substrate</name>
    </ligand>
</feature>
<evidence type="ECO:0000256" key="3">
    <source>
        <dbReference type="ARBA" id="ARBA00012154"/>
    </source>
</evidence>
<feature type="binding site" evidence="11">
    <location>
        <position position="82"/>
    </location>
    <ligand>
        <name>substrate</name>
    </ligand>
</feature>
<dbReference type="PANTHER" id="PTHR21087">
    <property type="entry name" value="SHIKIMATE KINASE"/>
    <property type="match status" value="1"/>
</dbReference>
<dbReference type="SUPFAM" id="SSF52540">
    <property type="entry name" value="P-loop containing nucleoside triphosphate hydrolases"/>
    <property type="match status" value="1"/>
</dbReference>
<evidence type="ECO:0000256" key="4">
    <source>
        <dbReference type="ARBA" id="ARBA00022605"/>
    </source>
</evidence>
<dbReference type="InterPro" id="IPR023000">
    <property type="entry name" value="Shikimate_kinase_CS"/>
</dbReference>
<dbReference type="OrthoDB" id="9800332at2"/>
<evidence type="ECO:0000313" key="13">
    <source>
        <dbReference type="Proteomes" id="UP000218896"/>
    </source>
</evidence>
<dbReference type="NCBIfam" id="NF003456">
    <property type="entry name" value="PRK05057.1"/>
    <property type="match status" value="1"/>
</dbReference>
<keyword evidence="11" id="KW-0460">Magnesium</keyword>
<accession>A0A2A2F2K9</accession>
<feature type="binding site" evidence="11">
    <location>
        <position position="155"/>
    </location>
    <ligand>
        <name>ATP</name>
        <dbReference type="ChEBI" id="CHEBI:30616"/>
    </ligand>
</feature>
<keyword evidence="8 11" id="KW-0067">ATP-binding</keyword>
<evidence type="ECO:0000256" key="11">
    <source>
        <dbReference type="HAMAP-Rule" id="MF_00109"/>
    </source>
</evidence>
<keyword evidence="5 11" id="KW-0808">Transferase</keyword>
<comment type="cofactor">
    <cofactor evidence="11">
        <name>Mg(2+)</name>
        <dbReference type="ChEBI" id="CHEBI:18420"/>
    </cofactor>
    <text evidence="11">Binds 1 Mg(2+) ion per subunit.</text>
</comment>
<evidence type="ECO:0000256" key="5">
    <source>
        <dbReference type="ARBA" id="ARBA00022679"/>
    </source>
</evidence>
<evidence type="ECO:0000256" key="10">
    <source>
        <dbReference type="ARBA" id="ARBA00048567"/>
    </source>
</evidence>
<evidence type="ECO:0000256" key="2">
    <source>
        <dbReference type="ARBA" id="ARBA00006997"/>
    </source>
</evidence>
<keyword evidence="7 11" id="KW-0418">Kinase</keyword>
<dbReference type="InterPro" id="IPR031322">
    <property type="entry name" value="Shikimate/glucono_kinase"/>
</dbReference>
<dbReference type="GO" id="GO:0009423">
    <property type="term" value="P:chorismate biosynthetic process"/>
    <property type="evidence" value="ECO:0007669"/>
    <property type="project" value="UniProtKB-UniRule"/>
</dbReference>
<dbReference type="RefSeq" id="WP_095618143.1">
    <property type="nucleotide sequence ID" value="NZ_NSKD01000006.1"/>
</dbReference>
<proteinExistence type="inferred from homology"/>
<keyword evidence="9 11" id="KW-0057">Aromatic amino acid biosynthesis</keyword>
<dbReference type="InterPro" id="IPR000623">
    <property type="entry name" value="Shikimate_kinase/TSH1"/>
</dbReference>
<keyword evidence="6 11" id="KW-0547">Nucleotide-binding</keyword>
<dbReference type="EC" id="2.7.1.71" evidence="3 11"/>
<evidence type="ECO:0000256" key="7">
    <source>
        <dbReference type="ARBA" id="ARBA00022777"/>
    </source>
</evidence>
<dbReference type="EMBL" id="NSKD01000006">
    <property type="protein sequence ID" value="PAU79686.1"/>
    <property type="molecule type" value="Genomic_DNA"/>
</dbReference>
<dbReference type="GO" id="GO:0005524">
    <property type="term" value="F:ATP binding"/>
    <property type="evidence" value="ECO:0007669"/>
    <property type="project" value="UniProtKB-UniRule"/>
</dbReference>
<dbReference type="GO" id="GO:0005829">
    <property type="term" value="C:cytosol"/>
    <property type="evidence" value="ECO:0007669"/>
    <property type="project" value="TreeGrafter"/>
</dbReference>
<feature type="binding site" evidence="11">
    <location>
        <position position="18"/>
    </location>
    <ligand>
        <name>Mg(2+)</name>
        <dbReference type="ChEBI" id="CHEBI:18420"/>
    </ligand>
</feature>
<keyword evidence="4 11" id="KW-0028">Amino-acid biosynthesis</keyword>
<dbReference type="UniPathway" id="UPA00053">
    <property type="reaction ID" value="UER00088"/>
</dbReference>
<dbReference type="Proteomes" id="UP000218896">
    <property type="component" value="Unassembled WGS sequence"/>
</dbReference>
<evidence type="ECO:0000256" key="8">
    <source>
        <dbReference type="ARBA" id="ARBA00022840"/>
    </source>
</evidence>
<dbReference type="PROSITE" id="PS01128">
    <property type="entry name" value="SHIKIMATE_KINASE"/>
    <property type="match status" value="1"/>
</dbReference>
<keyword evidence="13" id="KW-1185">Reference proteome</keyword>
<dbReference type="CDD" id="cd00464">
    <property type="entry name" value="SK"/>
    <property type="match status" value="1"/>
</dbReference>
<comment type="catalytic activity">
    <reaction evidence="10 11">
        <text>shikimate + ATP = 3-phosphoshikimate + ADP + H(+)</text>
        <dbReference type="Rhea" id="RHEA:13121"/>
        <dbReference type="ChEBI" id="CHEBI:15378"/>
        <dbReference type="ChEBI" id="CHEBI:30616"/>
        <dbReference type="ChEBI" id="CHEBI:36208"/>
        <dbReference type="ChEBI" id="CHEBI:145989"/>
        <dbReference type="ChEBI" id="CHEBI:456216"/>
        <dbReference type="EC" id="2.7.1.71"/>
    </reaction>
</comment>
<dbReference type="PANTHER" id="PTHR21087:SF16">
    <property type="entry name" value="SHIKIMATE KINASE 1, CHLOROPLASTIC"/>
    <property type="match status" value="1"/>
</dbReference>
<dbReference type="InterPro" id="IPR027417">
    <property type="entry name" value="P-loop_NTPase"/>
</dbReference>
<dbReference type="HAMAP" id="MF_00109">
    <property type="entry name" value="Shikimate_kinase"/>
    <property type="match status" value="1"/>
</dbReference>
<keyword evidence="11" id="KW-0963">Cytoplasm</keyword>
<sequence>MALPERIILVGPMGAGKSTVGRQLARALGYRFLDTDRELEARTGADIPWIFDMEGEAGFRDRESRVIDELLGESGIVLATGGGAVLRPENRQRMTDGYVIYLRVTPDLQYERTRMDRNRPLLQNPDPRAVLERLFEERDPLYQEIADLTVESSQRGPRHLVRHLSRVLDESEGHVHATETGSSER</sequence>
<comment type="subcellular location">
    <subcellularLocation>
        <location evidence="11">Cytoplasm</location>
    </subcellularLocation>
</comment>
<gene>
    <name evidence="11" type="primary">aroK</name>
    <name evidence="12" type="ORF">CK501_12840</name>
</gene>
<keyword evidence="11" id="KW-0479">Metal-binding</keyword>
<comment type="caution">
    <text evidence="12">The sequence shown here is derived from an EMBL/GenBank/DDBJ whole genome shotgun (WGS) entry which is preliminary data.</text>
</comment>
<protein>
    <recommendedName>
        <fullName evidence="3 11">Shikimate kinase</fullName>
        <shortName evidence="11">SK</shortName>
        <ecNumber evidence="3 11">2.7.1.71</ecNumber>
    </recommendedName>
</protein>
<feature type="binding site" evidence="11">
    <location>
        <position position="119"/>
    </location>
    <ligand>
        <name>ATP</name>
        <dbReference type="ChEBI" id="CHEBI:30616"/>
    </ligand>
</feature>
<comment type="subunit">
    <text evidence="11">Monomer.</text>
</comment>
<dbReference type="GO" id="GO:0009073">
    <property type="term" value="P:aromatic amino acid family biosynthetic process"/>
    <property type="evidence" value="ECO:0007669"/>
    <property type="project" value="UniProtKB-KW"/>
</dbReference>
<evidence type="ECO:0000313" key="12">
    <source>
        <dbReference type="EMBL" id="PAU79686.1"/>
    </source>
</evidence>
<dbReference type="GO" id="GO:0000287">
    <property type="term" value="F:magnesium ion binding"/>
    <property type="evidence" value="ECO:0007669"/>
    <property type="project" value="UniProtKB-UniRule"/>
</dbReference>
<name>A0A2A2F2K9_9GAMM</name>
<evidence type="ECO:0000256" key="9">
    <source>
        <dbReference type="ARBA" id="ARBA00023141"/>
    </source>
</evidence>
<dbReference type="AlphaFoldDB" id="A0A2A2F2K9"/>
<comment type="similarity">
    <text evidence="2 11">Belongs to the shikimate kinase family.</text>
</comment>
<feature type="binding site" evidence="11">
    <location>
        <position position="138"/>
    </location>
    <ligand>
        <name>substrate</name>
    </ligand>
</feature>
<dbReference type="GO" id="GO:0004765">
    <property type="term" value="F:shikimate kinase activity"/>
    <property type="evidence" value="ECO:0007669"/>
    <property type="project" value="UniProtKB-UniRule"/>
</dbReference>
<feature type="binding site" evidence="11">
    <location>
        <position position="60"/>
    </location>
    <ligand>
        <name>substrate</name>
    </ligand>
</feature>
<evidence type="ECO:0000256" key="6">
    <source>
        <dbReference type="ARBA" id="ARBA00022741"/>
    </source>
</evidence>
<comment type="function">
    <text evidence="11">Catalyzes the specific phosphorylation of the 3-hydroxyl group of shikimic acid using ATP as a cosubstrate.</text>
</comment>
<dbReference type="GO" id="GO:0008652">
    <property type="term" value="P:amino acid biosynthetic process"/>
    <property type="evidence" value="ECO:0007669"/>
    <property type="project" value="UniProtKB-KW"/>
</dbReference>
<evidence type="ECO:0000256" key="1">
    <source>
        <dbReference type="ARBA" id="ARBA00004842"/>
    </source>
</evidence>
<organism evidence="12 13">
    <name type="scientific">Halovibrio salipaludis</name>
    <dbReference type="NCBI Taxonomy" id="2032626"/>
    <lineage>
        <taxon>Bacteria</taxon>
        <taxon>Pseudomonadati</taxon>
        <taxon>Pseudomonadota</taxon>
        <taxon>Gammaproteobacteria</taxon>
        <taxon>Oceanospirillales</taxon>
        <taxon>Halomonadaceae</taxon>
        <taxon>Halovibrio</taxon>
    </lineage>
</organism>